<dbReference type="EMBL" id="SLWQ01000007">
    <property type="protein sequence ID" value="TCO38814.1"/>
    <property type="molecule type" value="Genomic_DNA"/>
</dbReference>
<feature type="transmembrane region" description="Helical" evidence="1">
    <location>
        <begin position="194"/>
        <end position="213"/>
    </location>
</feature>
<feature type="transmembrane region" description="Helical" evidence="1">
    <location>
        <begin position="133"/>
        <end position="152"/>
    </location>
</feature>
<accession>A0A4R2I3Y4</accession>
<evidence type="ECO:0000313" key="3">
    <source>
        <dbReference type="Proteomes" id="UP000294862"/>
    </source>
</evidence>
<organism evidence="2 3">
    <name type="scientific">Dokdonella fugitiva</name>
    <dbReference type="NCBI Taxonomy" id="328517"/>
    <lineage>
        <taxon>Bacteria</taxon>
        <taxon>Pseudomonadati</taxon>
        <taxon>Pseudomonadota</taxon>
        <taxon>Gammaproteobacteria</taxon>
        <taxon>Lysobacterales</taxon>
        <taxon>Rhodanobacteraceae</taxon>
        <taxon>Dokdonella</taxon>
    </lineage>
</organism>
<gene>
    <name evidence="2" type="ORF">EV148_107102</name>
</gene>
<evidence type="ECO:0000313" key="2">
    <source>
        <dbReference type="EMBL" id="TCO38814.1"/>
    </source>
</evidence>
<comment type="caution">
    <text evidence="2">The sequence shown here is derived from an EMBL/GenBank/DDBJ whole genome shotgun (WGS) entry which is preliminary data.</text>
</comment>
<feature type="transmembrane region" description="Helical" evidence="1">
    <location>
        <begin position="59"/>
        <end position="81"/>
    </location>
</feature>
<evidence type="ECO:0000256" key="1">
    <source>
        <dbReference type="SAM" id="Phobius"/>
    </source>
</evidence>
<keyword evidence="1" id="KW-0812">Transmembrane</keyword>
<feature type="transmembrane region" description="Helical" evidence="1">
    <location>
        <begin position="386"/>
        <end position="404"/>
    </location>
</feature>
<dbReference type="OrthoDB" id="9770040at2"/>
<feature type="transmembrane region" description="Helical" evidence="1">
    <location>
        <begin position="286"/>
        <end position="303"/>
    </location>
</feature>
<feature type="transmembrane region" description="Helical" evidence="1">
    <location>
        <begin position="261"/>
        <end position="280"/>
    </location>
</feature>
<dbReference type="AlphaFoldDB" id="A0A4R2I3Y4"/>
<sequence length="446" mass="48432">MDRPRSNDRAKEAGGLRGIPLRVEPAPAANDADAAADPRSLGAALAALPAVFASAPHRLMFFAGASAVIVSMLWWACWLAAARFGHAFPAAPVPPGWAHAVFAQYGMLAPFIFGFLLTVFPRWMAQPALTRRHYVPVFGGVFGGYLVAHAGLLGSKWLLVAGIALMLGGWLAGLVALGGVLARNGAKDRHALSCYVALVLGACGLAAFGAFALGAPWQFAYVAIRFGTFGLLLPVYFTVCHRMIPFFSGNVVGPRYRAFRPAWSLPLLWALLLVHLVLDLGHHQDLLWIADAPLAAFFLVHWLGWQPWKCLRPGLLAVLHLAGAWLWIAFALYAAQSLLAFTDHGFLFARAPAHALTVGFFGSMLVAMVTRVTQGHSGRPLEMGRIPWLTFCLLQVVALVRLYAEFSADMPRWLVIAAFGWLLAFLPWVVRSAWIFLTPRVDGKPG</sequence>
<feature type="transmembrane region" description="Helical" evidence="1">
    <location>
        <begin position="101"/>
        <end position="121"/>
    </location>
</feature>
<reference evidence="2 3" key="1">
    <citation type="journal article" date="2015" name="Stand. Genomic Sci.">
        <title>Genomic Encyclopedia of Bacterial and Archaeal Type Strains, Phase III: the genomes of soil and plant-associated and newly described type strains.</title>
        <authorList>
            <person name="Whitman W.B."/>
            <person name="Woyke T."/>
            <person name="Klenk H.P."/>
            <person name="Zhou Y."/>
            <person name="Lilburn T.G."/>
            <person name="Beck B.J."/>
            <person name="De Vos P."/>
            <person name="Vandamme P."/>
            <person name="Eisen J.A."/>
            <person name="Garrity G."/>
            <person name="Hugenholtz P."/>
            <person name="Kyrpides N.C."/>
        </authorList>
    </citation>
    <scope>NUCLEOTIDE SEQUENCE [LARGE SCALE GENOMIC DNA]</scope>
    <source>
        <strain evidence="2 3">A3</strain>
    </source>
</reference>
<keyword evidence="1" id="KW-0472">Membrane</keyword>
<keyword evidence="1" id="KW-1133">Transmembrane helix</keyword>
<feature type="transmembrane region" description="Helical" evidence="1">
    <location>
        <begin position="315"/>
        <end position="335"/>
    </location>
</feature>
<dbReference type="RefSeq" id="WP_131998965.1">
    <property type="nucleotide sequence ID" value="NZ_SLWQ01000007.1"/>
</dbReference>
<dbReference type="Pfam" id="PF05940">
    <property type="entry name" value="NnrS"/>
    <property type="match status" value="1"/>
</dbReference>
<feature type="transmembrane region" description="Helical" evidence="1">
    <location>
        <begin position="219"/>
        <end position="240"/>
    </location>
</feature>
<dbReference type="InterPro" id="IPR010266">
    <property type="entry name" value="NnrS"/>
</dbReference>
<name>A0A4R2I3Y4_9GAMM</name>
<protein>
    <submittedName>
        <fullName evidence="2">Uncharacterized protein involved in response to NO</fullName>
    </submittedName>
</protein>
<feature type="transmembrane region" description="Helical" evidence="1">
    <location>
        <begin position="355"/>
        <end position="374"/>
    </location>
</feature>
<dbReference type="Proteomes" id="UP000294862">
    <property type="component" value="Unassembled WGS sequence"/>
</dbReference>
<feature type="transmembrane region" description="Helical" evidence="1">
    <location>
        <begin position="410"/>
        <end position="430"/>
    </location>
</feature>
<proteinExistence type="predicted"/>
<feature type="transmembrane region" description="Helical" evidence="1">
    <location>
        <begin position="158"/>
        <end position="182"/>
    </location>
</feature>
<keyword evidence="3" id="KW-1185">Reference proteome</keyword>